<comment type="function">
    <text evidence="1">Plays a role in the recruitment of the exosome to pre-rRNA to mediate the 3'-5' end processing of the 5.8S rRNA.</text>
</comment>
<protein>
    <recommendedName>
        <fullName evidence="1">Nuclear nucleic acid-binding protein C1D</fullName>
    </recommendedName>
</protein>
<feature type="region of interest" description="Disordered" evidence="2">
    <location>
        <begin position="122"/>
        <end position="167"/>
    </location>
</feature>
<dbReference type="GO" id="GO:0003677">
    <property type="term" value="F:DNA binding"/>
    <property type="evidence" value="ECO:0000318"/>
    <property type="project" value="GO_Central"/>
</dbReference>
<dbReference type="GO" id="GO:0000178">
    <property type="term" value="C:exosome (RNase complex)"/>
    <property type="evidence" value="ECO:0000318"/>
    <property type="project" value="GO_Central"/>
</dbReference>
<accession>W1PGE2</accession>
<keyword evidence="4" id="KW-1185">Reference proteome</keyword>
<dbReference type="EMBL" id="KI393807">
    <property type="protein sequence ID" value="ERN07053.1"/>
    <property type="molecule type" value="Genomic_DNA"/>
</dbReference>
<comment type="similarity">
    <text evidence="1">Belongs to the C1D family.</text>
</comment>
<sequence>MGESVPEQVLESVSETLIHVDHLRANMVQFMGACDADVLAYLPPLQRANVFLTLAKAVSSLYTLRLRCNGVHPDNHPVKTELERLSLYEDKIDRYKDWTRGPQRPSTTINYKAATRFIEHSLPDLAPEQRQSMREISREDGQRSQFEERRRGKRKRKSQVTEKQSVHAAAEEFLAKATRELLGDKDSLRGPLRDESSEEEKVSNG</sequence>
<dbReference type="Proteomes" id="UP000017836">
    <property type="component" value="Unassembled WGS sequence"/>
</dbReference>
<reference evidence="4" key="1">
    <citation type="journal article" date="2013" name="Science">
        <title>The Amborella genome and the evolution of flowering plants.</title>
        <authorList>
            <consortium name="Amborella Genome Project"/>
        </authorList>
    </citation>
    <scope>NUCLEOTIDE SEQUENCE [LARGE SCALE GENOMIC DNA]</scope>
</reference>
<evidence type="ECO:0000313" key="3">
    <source>
        <dbReference type="EMBL" id="ERN07053.1"/>
    </source>
</evidence>
<dbReference type="GO" id="GO:0005737">
    <property type="term" value="C:cytoplasm"/>
    <property type="evidence" value="ECO:0007669"/>
    <property type="project" value="UniProtKB-SubCell"/>
</dbReference>
<dbReference type="GO" id="GO:0000460">
    <property type="term" value="P:maturation of 5.8S rRNA"/>
    <property type="evidence" value="ECO:0000318"/>
    <property type="project" value="GO_Central"/>
</dbReference>
<feature type="region of interest" description="Disordered" evidence="2">
    <location>
        <begin position="179"/>
        <end position="205"/>
    </location>
</feature>
<dbReference type="eggNOG" id="KOG4835">
    <property type="taxonomic scope" value="Eukaryota"/>
</dbReference>
<dbReference type="HOGENOM" id="CLU_115161_0_0_1"/>
<keyword evidence="1" id="KW-0238">DNA-binding</keyword>
<dbReference type="STRING" id="13333.W1PGE2"/>
<dbReference type="InterPro" id="IPR011082">
    <property type="entry name" value="Exosome-assoc_fac/DNA_repair"/>
</dbReference>
<dbReference type="Gramene" id="ERN07053">
    <property type="protein sequence ID" value="ERN07053"/>
    <property type="gene ID" value="AMTR_s00019p00040900"/>
</dbReference>
<dbReference type="OrthoDB" id="1421013at2759"/>
<name>W1PGE2_AMBTC</name>
<proteinExistence type="inferred from homology"/>
<keyword evidence="1" id="KW-0539">Nucleus</keyword>
<comment type="subcellular location">
    <subcellularLocation>
        <location evidence="1">Cytoplasm</location>
    </subcellularLocation>
    <subcellularLocation>
        <location evidence="1">Nucleus</location>
        <location evidence="1">Nucleolus</location>
    </subcellularLocation>
    <subcellularLocation>
        <location evidence="1">Nucleus</location>
    </subcellularLocation>
</comment>
<keyword evidence="1" id="KW-0698">rRNA processing</keyword>
<keyword evidence="1" id="KW-0694">RNA-binding</keyword>
<dbReference type="GO" id="GO:0003723">
    <property type="term" value="F:RNA binding"/>
    <property type="evidence" value="ECO:0000318"/>
    <property type="project" value="GO_Central"/>
</dbReference>
<evidence type="ECO:0000313" key="4">
    <source>
        <dbReference type="Proteomes" id="UP000017836"/>
    </source>
</evidence>
<dbReference type="PANTHER" id="PTHR15341">
    <property type="entry name" value="SUN-COR STEROID HORMONE RECEPTOR CO-REPRESSOR"/>
    <property type="match status" value="1"/>
</dbReference>
<gene>
    <name evidence="3" type="ORF">AMTR_s00019p00040900</name>
</gene>
<dbReference type="GO" id="GO:0010468">
    <property type="term" value="P:regulation of gene expression"/>
    <property type="evidence" value="ECO:0000318"/>
    <property type="project" value="GO_Central"/>
</dbReference>
<keyword evidence="1" id="KW-0963">Cytoplasm</keyword>
<feature type="compositionally biased region" description="Basic and acidic residues" evidence="2">
    <location>
        <begin position="131"/>
        <end position="150"/>
    </location>
</feature>
<evidence type="ECO:0000256" key="1">
    <source>
        <dbReference type="RuleBase" id="RU368003"/>
    </source>
</evidence>
<dbReference type="OMA" id="QRENMRN"/>
<dbReference type="KEGG" id="atr:18435268"/>
<organism evidence="3 4">
    <name type="scientific">Amborella trichopoda</name>
    <dbReference type="NCBI Taxonomy" id="13333"/>
    <lineage>
        <taxon>Eukaryota</taxon>
        <taxon>Viridiplantae</taxon>
        <taxon>Streptophyta</taxon>
        <taxon>Embryophyta</taxon>
        <taxon>Tracheophyta</taxon>
        <taxon>Spermatophyta</taxon>
        <taxon>Magnoliopsida</taxon>
        <taxon>Amborellales</taxon>
        <taxon>Amborellaceae</taxon>
        <taxon>Amborella</taxon>
    </lineage>
</organism>
<dbReference type="PANTHER" id="PTHR15341:SF3">
    <property type="entry name" value="NUCLEAR NUCLEIC ACID-BINDING PROTEIN C1D"/>
    <property type="match status" value="1"/>
</dbReference>
<comment type="subunit">
    <text evidence="1">Monomer and homodimer.</text>
</comment>
<evidence type="ECO:0000256" key="2">
    <source>
        <dbReference type="SAM" id="MobiDB-lite"/>
    </source>
</evidence>
<dbReference type="GO" id="GO:0005730">
    <property type="term" value="C:nucleolus"/>
    <property type="evidence" value="ECO:0000318"/>
    <property type="project" value="GO_Central"/>
</dbReference>
<dbReference type="AlphaFoldDB" id="W1PGE2"/>